<dbReference type="Gene3D" id="3.90.1150.10">
    <property type="entry name" value="Aspartate Aminotransferase, domain 1"/>
    <property type="match status" value="1"/>
</dbReference>
<organism evidence="8 9">
    <name type="scientific">Parageobacillus caldoxylosilyticus NBRC 107762</name>
    <dbReference type="NCBI Taxonomy" id="1220594"/>
    <lineage>
        <taxon>Bacteria</taxon>
        <taxon>Bacillati</taxon>
        <taxon>Bacillota</taxon>
        <taxon>Bacilli</taxon>
        <taxon>Bacillales</taxon>
        <taxon>Anoxybacillaceae</taxon>
        <taxon>Saccharococcus</taxon>
    </lineage>
</organism>
<evidence type="ECO:0000313" key="9">
    <source>
        <dbReference type="Proteomes" id="UP000023561"/>
    </source>
</evidence>
<dbReference type="InterPro" id="IPR000192">
    <property type="entry name" value="Aminotrans_V_dom"/>
</dbReference>
<evidence type="ECO:0000256" key="2">
    <source>
        <dbReference type="ARBA" id="ARBA00006490"/>
    </source>
</evidence>
<evidence type="ECO:0000256" key="6">
    <source>
        <dbReference type="ARBA" id="ARBA00023014"/>
    </source>
</evidence>
<dbReference type="PIRSF" id="PIRSF005572">
    <property type="entry name" value="NifS"/>
    <property type="match status" value="1"/>
</dbReference>
<keyword evidence="5" id="KW-0408">Iron</keyword>
<dbReference type="InterPro" id="IPR016454">
    <property type="entry name" value="Cysteine_dSase"/>
</dbReference>
<dbReference type="GeneID" id="301193609"/>
<evidence type="ECO:0000256" key="3">
    <source>
        <dbReference type="ARBA" id="ARBA00022723"/>
    </source>
</evidence>
<keyword evidence="4" id="KW-0663">Pyridoxal phosphate</keyword>
<dbReference type="FunFam" id="3.40.640.10:FF:000084">
    <property type="entry name" value="IscS-like cysteine desulfurase"/>
    <property type="match status" value="1"/>
</dbReference>
<dbReference type="NCBIfam" id="NF002806">
    <property type="entry name" value="PRK02948.1"/>
    <property type="match status" value="1"/>
</dbReference>
<dbReference type="EMBL" id="BAWO01000011">
    <property type="protein sequence ID" value="GAJ39028.1"/>
    <property type="molecule type" value="Genomic_DNA"/>
</dbReference>
<comment type="cofactor">
    <cofactor evidence="1">
        <name>pyridoxal 5'-phosphate</name>
        <dbReference type="ChEBI" id="CHEBI:597326"/>
    </cofactor>
</comment>
<dbReference type="InterPro" id="IPR015422">
    <property type="entry name" value="PyrdxlP-dep_Trfase_small"/>
</dbReference>
<dbReference type="SUPFAM" id="SSF53383">
    <property type="entry name" value="PLP-dependent transferases"/>
    <property type="match status" value="1"/>
</dbReference>
<evidence type="ECO:0000256" key="1">
    <source>
        <dbReference type="ARBA" id="ARBA00001933"/>
    </source>
</evidence>
<dbReference type="GO" id="GO:0051536">
    <property type="term" value="F:iron-sulfur cluster binding"/>
    <property type="evidence" value="ECO:0007669"/>
    <property type="project" value="UniProtKB-KW"/>
</dbReference>
<dbReference type="PANTHER" id="PTHR11601:SF50">
    <property type="entry name" value="CYSTEINE DESULFURASE ISCS 2-RELATED"/>
    <property type="match status" value="1"/>
</dbReference>
<dbReference type="InterPro" id="IPR015424">
    <property type="entry name" value="PyrdxlP-dep_Trfase"/>
</dbReference>
<keyword evidence="9" id="KW-1185">Reference proteome</keyword>
<dbReference type="GO" id="GO:0046872">
    <property type="term" value="F:metal ion binding"/>
    <property type="evidence" value="ECO:0007669"/>
    <property type="project" value="UniProtKB-KW"/>
</dbReference>
<dbReference type="InterPro" id="IPR015421">
    <property type="entry name" value="PyrdxlP-dep_Trfase_major"/>
</dbReference>
<dbReference type="Gene3D" id="3.40.640.10">
    <property type="entry name" value="Type I PLP-dependent aspartate aminotransferase-like (Major domain)"/>
    <property type="match status" value="1"/>
</dbReference>
<comment type="similarity">
    <text evidence="2">Belongs to the class-V pyridoxal-phosphate-dependent aminotransferase family. NifS/IscS subfamily.</text>
</comment>
<protein>
    <submittedName>
        <fullName evidence="8">Cysteine desulfurase</fullName>
    </submittedName>
</protein>
<dbReference type="GO" id="GO:0031071">
    <property type="term" value="F:cysteine desulfurase activity"/>
    <property type="evidence" value="ECO:0007669"/>
    <property type="project" value="UniProtKB-ARBA"/>
</dbReference>
<evidence type="ECO:0000256" key="5">
    <source>
        <dbReference type="ARBA" id="ARBA00023004"/>
    </source>
</evidence>
<evidence type="ECO:0000313" key="8">
    <source>
        <dbReference type="EMBL" id="GAJ39028.1"/>
    </source>
</evidence>
<dbReference type="Proteomes" id="UP000023561">
    <property type="component" value="Unassembled WGS sequence"/>
</dbReference>
<dbReference type="OrthoDB" id="9808002at2"/>
<proteinExistence type="inferred from homology"/>
<keyword evidence="3" id="KW-0479">Metal-binding</keyword>
<feature type="domain" description="Aminotransferase class V" evidence="7">
    <location>
        <begin position="2"/>
        <end position="362"/>
    </location>
</feature>
<dbReference type="Pfam" id="PF00266">
    <property type="entry name" value="Aminotran_5"/>
    <property type="match status" value="1"/>
</dbReference>
<evidence type="ECO:0000259" key="7">
    <source>
        <dbReference type="Pfam" id="PF00266"/>
    </source>
</evidence>
<reference evidence="8 9" key="1">
    <citation type="submission" date="2014-04" db="EMBL/GenBank/DDBJ databases">
        <title>Whole genome shotgun sequence of Geobacillus caldoxylosilyticus NBRC 107762.</title>
        <authorList>
            <person name="Hosoyama A."/>
            <person name="Hosoyama Y."/>
            <person name="Katano-Makiyama Y."/>
            <person name="Tsuchikane K."/>
            <person name="Ohji S."/>
            <person name="Ichikawa N."/>
            <person name="Yamazoe A."/>
            <person name="Fujita N."/>
        </authorList>
    </citation>
    <scope>NUCLEOTIDE SEQUENCE [LARGE SCALE GENOMIC DNA]</scope>
    <source>
        <strain evidence="8 9">NBRC 107762</strain>
    </source>
</reference>
<evidence type="ECO:0000256" key="4">
    <source>
        <dbReference type="ARBA" id="ARBA00022898"/>
    </source>
</evidence>
<dbReference type="PANTHER" id="PTHR11601">
    <property type="entry name" value="CYSTEINE DESULFURYLASE FAMILY MEMBER"/>
    <property type="match status" value="1"/>
</dbReference>
<dbReference type="AlphaFoldDB" id="A0A023DCI8"/>
<accession>A0A023DCI8</accession>
<dbReference type="RefSeq" id="WP_042407644.1">
    <property type="nucleotide sequence ID" value="NZ_BAWO01000011.1"/>
</dbReference>
<sequence>MIYLDNSATTKPFPEVIDSFVTVATKYFGNPSSLHELGMKSERLLTQAREQIAAALKVKPSEIVFTSGGTEANNFAIKGVAFQYRHRGKHIITTAIEHPSVSEPCQQLEQLGFEVTYLPVNEHGMVTAEQVKKALREDTILVSVMHVNNEVGAIQPVEEIGALLAHYPKTIFHVDRVQGISKVPLDMKKARIDLCTMSAHKFHGLRGAGILYVRQGIRLSPLLAGGGQEMQLRSGTENVPAIVAMAKALRIALEKYDKQIDYLHEVKQAWLNELKAIPEIQINTPVEHSAPHIINFSLKHGMKPEVFVHELAKSDIFVSTTSACSSKKKAPSKTLLAMGVGEERAESGIRISLSFENTLEEIPIAVAAMKKAIEKLSEVTR</sequence>
<gene>
    <name evidence="8" type="primary">iscS</name>
    <name evidence="8" type="ORF">GCA01S_011_00810</name>
</gene>
<comment type="caution">
    <text evidence="8">The sequence shown here is derived from an EMBL/GenBank/DDBJ whole genome shotgun (WGS) entry which is preliminary data.</text>
</comment>
<name>A0A023DCI8_9BACL</name>
<keyword evidence="6" id="KW-0411">Iron-sulfur</keyword>